<organism evidence="1">
    <name type="scientific">marine sediment metagenome</name>
    <dbReference type="NCBI Taxonomy" id="412755"/>
    <lineage>
        <taxon>unclassified sequences</taxon>
        <taxon>metagenomes</taxon>
        <taxon>ecological metagenomes</taxon>
    </lineage>
</organism>
<dbReference type="EMBL" id="LAZR01067671">
    <property type="protein sequence ID" value="KKK51118.1"/>
    <property type="molecule type" value="Genomic_DNA"/>
</dbReference>
<protein>
    <submittedName>
        <fullName evidence="1">Uncharacterized protein</fullName>
    </submittedName>
</protein>
<sequence length="70" mass="7870">MEPIICQNDAEIVLNRVKEYLATGKQIKDVCLLDQNNDQIVFLLGDAEISEDKARIWWDGYSSGLKAALS</sequence>
<accession>A0A0F8W3F3</accession>
<name>A0A0F8W3F3_9ZZZZ</name>
<gene>
    <name evidence="1" type="ORF">LCGC14_3118180</name>
</gene>
<comment type="caution">
    <text evidence="1">The sequence shown here is derived from an EMBL/GenBank/DDBJ whole genome shotgun (WGS) entry which is preliminary data.</text>
</comment>
<proteinExistence type="predicted"/>
<evidence type="ECO:0000313" key="1">
    <source>
        <dbReference type="EMBL" id="KKK51118.1"/>
    </source>
</evidence>
<reference evidence="1" key="1">
    <citation type="journal article" date="2015" name="Nature">
        <title>Complex archaea that bridge the gap between prokaryotes and eukaryotes.</title>
        <authorList>
            <person name="Spang A."/>
            <person name="Saw J.H."/>
            <person name="Jorgensen S.L."/>
            <person name="Zaremba-Niedzwiedzka K."/>
            <person name="Martijn J."/>
            <person name="Lind A.E."/>
            <person name="van Eijk R."/>
            <person name="Schleper C."/>
            <person name="Guy L."/>
            <person name="Ettema T.J."/>
        </authorList>
    </citation>
    <scope>NUCLEOTIDE SEQUENCE</scope>
</reference>
<dbReference type="AlphaFoldDB" id="A0A0F8W3F3"/>